<proteinExistence type="predicted"/>
<feature type="transmembrane region" description="Helical" evidence="1">
    <location>
        <begin position="29"/>
        <end position="51"/>
    </location>
</feature>
<keyword evidence="1" id="KW-0812">Transmembrane</keyword>
<feature type="transmembrane region" description="Helical" evidence="1">
    <location>
        <begin position="111"/>
        <end position="128"/>
    </location>
</feature>
<dbReference type="EMBL" id="CP029255">
    <property type="protein sequence ID" value="AWK06335.1"/>
    <property type="molecule type" value="Genomic_DNA"/>
</dbReference>
<accession>A0A2S1YQI0</accession>
<sequence length="129" mass="15363">MIKIYDQLCVDVITKSKESNNGKWKFQTMMFLSAFLSVLFMAIIITLKKILPEGLNYSIYSENYVLKRFEINIEALLLYFLPPLIINYFILLFNKRYEKILLVYKPKNGKYMLRFMVISLLSFMVSLFL</sequence>
<reference evidence="2 3" key="1">
    <citation type="submission" date="2018-05" db="EMBL/GenBank/DDBJ databases">
        <title>Genome sequencing of Flavobacterium sp. HYN0056.</title>
        <authorList>
            <person name="Yi H."/>
            <person name="Baek C."/>
        </authorList>
    </citation>
    <scope>NUCLEOTIDE SEQUENCE [LARGE SCALE GENOMIC DNA]</scope>
    <source>
        <strain evidence="2 3">HYN0056</strain>
    </source>
</reference>
<evidence type="ECO:0000313" key="3">
    <source>
        <dbReference type="Proteomes" id="UP000245250"/>
    </source>
</evidence>
<keyword evidence="3" id="KW-1185">Reference proteome</keyword>
<keyword evidence="1" id="KW-0472">Membrane</keyword>
<dbReference type="Proteomes" id="UP000245250">
    <property type="component" value="Chromosome"/>
</dbReference>
<keyword evidence="1" id="KW-1133">Transmembrane helix</keyword>
<name>A0A2S1YQI0_9FLAO</name>
<organism evidence="2 3">
    <name type="scientific">Flavobacterium crocinum</name>
    <dbReference type="NCBI Taxonomy" id="2183896"/>
    <lineage>
        <taxon>Bacteria</taxon>
        <taxon>Pseudomonadati</taxon>
        <taxon>Bacteroidota</taxon>
        <taxon>Flavobacteriia</taxon>
        <taxon>Flavobacteriales</taxon>
        <taxon>Flavobacteriaceae</taxon>
        <taxon>Flavobacterium</taxon>
    </lineage>
</organism>
<evidence type="ECO:0000256" key="1">
    <source>
        <dbReference type="SAM" id="Phobius"/>
    </source>
</evidence>
<feature type="transmembrane region" description="Helical" evidence="1">
    <location>
        <begin position="71"/>
        <end position="90"/>
    </location>
</feature>
<dbReference type="AlphaFoldDB" id="A0A2S1YQI0"/>
<dbReference type="KEGG" id="fcr:HYN56_19735"/>
<dbReference type="OrthoDB" id="101760at237"/>
<gene>
    <name evidence="2" type="ORF">HYN56_19735</name>
</gene>
<protein>
    <submittedName>
        <fullName evidence="2">Uncharacterized protein</fullName>
    </submittedName>
</protein>
<dbReference type="RefSeq" id="WP_109193752.1">
    <property type="nucleotide sequence ID" value="NZ_CP029255.1"/>
</dbReference>
<evidence type="ECO:0000313" key="2">
    <source>
        <dbReference type="EMBL" id="AWK06335.1"/>
    </source>
</evidence>